<evidence type="ECO:0000256" key="1">
    <source>
        <dbReference type="SAM" id="MobiDB-lite"/>
    </source>
</evidence>
<evidence type="ECO:0000313" key="2">
    <source>
        <dbReference type="EMBL" id="OAX78020.1"/>
    </source>
</evidence>
<organism evidence="2 3">
    <name type="scientific">Emergomyces africanus</name>
    <dbReference type="NCBI Taxonomy" id="1955775"/>
    <lineage>
        <taxon>Eukaryota</taxon>
        <taxon>Fungi</taxon>
        <taxon>Dikarya</taxon>
        <taxon>Ascomycota</taxon>
        <taxon>Pezizomycotina</taxon>
        <taxon>Eurotiomycetes</taxon>
        <taxon>Eurotiomycetidae</taxon>
        <taxon>Onygenales</taxon>
        <taxon>Ajellomycetaceae</taxon>
        <taxon>Emergomyces</taxon>
    </lineage>
</organism>
<dbReference type="OrthoDB" id="4187949at2759"/>
<gene>
    <name evidence="2" type="ORF">ACJ72_07674</name>
</gene>
<name>A0A1B7NN42_9EURO</name>
<feature type="compositionally biased region" description="Low complexity" evidence="1">
    <location>
        <begin position="1"/>
        <end position="12"/>
    </location>
</feature>
<comment type="caution">
    <text evidence="2">The sequence shown here is derived from an EMBL/GenBank/DDBJ whole genome shotgun (WGS) entry which is preliminary data.</text>
</comment>
<reference evidence="2 3" key="1">
    <citation type="submission" date="2015-07" db="EMBL/GenBank/DDBJ databases">
        <title>Emmonsia species relationships and genome sequence.</title>
        <authorList>
            <person name="Cuomo C.A."/>
            <person name="Schwartz I.S."/>
            <person name="Kenyon C."/>
            <person name="de Hoog G.S."/>
            <person name="Govender N.P."/>
            <person name="Botha A."/>
            <person name="Moreno L."/>
            <person name="de Vries M."/>
            <person name="Munoz J.F."/>
            <person name="Stielow J.B."/>
        </authorList>
    </citation>
    <scope>NUCLEOTIDE SEQUENCE [LARGE SCALE GENOMIC DNA]</scope>
    <source>
        <strain evidence="2 3">CBS 136260</strain>
    </source>
</reference>
<accession>A0A1B7NN42</accession>
<feature type="region of interest" description="Disordered" evidence="1">
    <location>
        <begin position="204"/>
        <end position="277"/>
    </location>
</feature>
<dbReference type="EMBL" id="LGUA01001817">
    <property type="protein sequence ID" value="OAX78020.1"/>
    <property type="molecule type" value="Genomic_DNA"/>
</dbReference>
<feature type="region of interest" description="Disordered" evidence="1">
    <location>
        <begin position="1"/>
        <end position="24"/>
    </location>
</feature>
<dbReference type="Proteomes" id="UP000091918">
    <property type="component" value="Unassembled WGS sequence"/>
</dbReference>
<feature type="compositionally biased region" description="Basic and acidic residues" evidence="1">
    <location>
        <begin position="234"/>
        <end position="243"/>
    </location>
</feature>
<keyword evidence="3" id="KW-1185">Reference proteome</keyword>
<feature type="compositionally biased region" description="Polar residues" evidence="1">
    <location>
        <begin position="385"/>
        <end position="402"/>
    </location>
</feature>
<sequence length="462" mass="52001">MFSPNSSSPFSNLTSHERSHKKSFTLPHTPAKLALPTGECQFILLHPSVPGQRCSCQGFRRNESRLGSSCECGHQACYHAIGNVVSSSRVKEPVSPPAQLAQLAQPTQMVLLERIHRLEEQYRHDRKIWEEELTEERQARREDARVLREAMHSFYKFMEREVPQKFTAVDDKTDSLLDHVSRLEERIGILDDSTMALEIRVSDLEGDDGNGENDVHEKDQDDGIESEGMDDDEKPVGEDERNPKRTRQKWQTAHEIGTEQRSNSPPLNDGSHPTDAWSYHTTIAHPGRPIALQSHSTTSITKSPTVVTHSYPTTACSIPLEFAIEAHAPNIGAHTYVRRLTFPPRDFVSRLLSKPENPPYATIFATNIRTVGVPLVRPPRPRSASGIQNIDRNDSVRQNQVSRAYPSPQEESISPYCELPNPPSRKRKLDVGDGRASPETWQRSMFIRVPPPLSLSGPDLEV</sequence>
<protein>
    <submittedName>
        <fullName evidence="2">Uncharacterized protein</fullName>
    </submittedName>
</protein>
<dbReference type="STRING" id="1658172.A0A1B7NN42"/>
<evidence type="ECO:0000313" key="3">
    <source>
        <dbReference type="Proteomes" id="UP000091918"/>
    </source>
</evidence>
<feature type="compositionally biased region" description="Acidic residues" evidence="1">
    <location>
        <begin position="222"/>
        <end position="233"/>
    </location>
</feature>
<dbReference type="AlphaFoldDB" id="A0A1B7NN42"/>
<feature type="region of interest" description="Disordered" evidence="1">
    <location>
        <begin position="376"/>
        <end position="443"/>
    </location>
</feature>
<proteinExistence type="predicted"/>